<reference evidence="6" key="1">
    <citation type="submission" date="2009-10" db="EMBL/GenBank/DDBJ databases">
        <title>Diversity of trophic interactions inside an arsenic-rich microbial ecosystem.</title>
        <authorList>
            <person name="Bertin P.N."/>
            <person name="Heinrich-Salmeron A."/>
            <person name="Pelletier E."/>
            <person name="Goulhen-Chollet F."/>
            <person name="Arsene-Ploetze F."/>
            <person name="Gallien S."/>
            <person name="Calteau A."/>
            <person name="Vallenet D."/>
            <person name="Casiot C."/>
            <person name="Chane-Woon-Ming B."/>
            <person name="Giloteaux L."/>
            <person name="Barakat M."/>
            <person name="Bonnefoy V."/>
            <person name="Bruneel O."/>
            <person name="Chandler M."/>
            <person name="Cleiss J."/>
            <person name="Duran R."/>
            <person name="Elbaz-Poulichet F."/>
            <person name="Fonknechten N."/>
            <person name="Lauga B."/>
            <person name="Mornico D."/>
            <person name="Ortet P."/>
            <person name="Schaeffer C."/>
            <person name="Siguier P."/>
            <person name="Alexander Thil Smith A."/>
            <person name="Van Dorsselaer A."/>
            <person name="Weissenbach J."/>
            <person name="Medigue C."/>
            <person name="Le Paslier D."/>
        </authorList>
    </citation>
    <scope>NUCLEOTIDE SEQUENCE</scope>
</reference>
<keyword evidence="5" id="KW-0694">RNA-binding</keyword>
<proteinExistence type="inferred from homology"/>
<organism evidence="6">
    <name type="scientific">mine drainage metagenome</name>
    <dbReference type="NCBI Taxonomy" id="410659"/>
    <lineage>
        <taxon>unclassified sequences</taxon>
        <taxon>metagenomes</taxon>
        <taxon>ecological metagenomes</taxon>
    </lineage>
</organism>
<evidence type="ECO:0000256" key="1">
    <source>
        <dbReference type="ARBA" id="ARBA00022694"/>
    </source>
</evidence>
<dbReference type="InterPro" id="IPR014721">
    <property type="entry name" value="Ribsml_uS5_D2-typ_fold_subgr"/>
</dbReference>
<sequence length="149" mass="17253">MFECFISENTPTTGNWMGFSLQLMLVTAKFLRTQRLLNAKQFAYVLNLHCCARGTYLQVCARPCSYNHARLGVVAGKKQLRTAVSRNFAKRQIREFFRLNQHLIPVMDYVVRINRVIFPADVVPLHGELLHLFKRAARCREDGLSRQKP</sequence>
<keyword evidence="2" id="KW-0540">Nuclease</keyword>
<comment type="caution">
    <text evidence="6">The sequence shown here is derived from an EMBL/GenBank/DDBJ whole genome shotgun (WGS) entry which is preliminary data.</text>
</comment>
<evidence type="ECO:0000256" key="5">
    <source>
        <dbReference type="ARBA" id="ARBA00022884"/>
    </source>
</evidence>
<protein>
    <submittedName>
        <fullName evidence="6">Protein C5 component of RNase P (Modular protein)</fullName>
        <ecNumber evidence="6">3.1.26.5</ecNumber>
    </submittedName>
</protein>
<gene>
    <name evidence="6" type="ORF">CARN7_1788</name>
</gene>
<dbReference type="InterPro" id="IPR020568">
    <property type="entry name" value="Ribosomal_Su5_D2-typ_SF"/>
</dbReference>
<evidence type="ECO:0000313" key="6">
    <source>
        <dbReference type="EMBL" id="CBI10984.1"/>
    </source>
</evidence>
<keyword evidence="1" id="KW-0819">tRNA processing</keyword>
<dbReference type="PANTHER" id="PTHR33992:SF1">
    <property type="entry name" value="RIBONUCLEASE P PROTEIN COMPONENT"/>
    <property type="match status" value="1"/>
</dbReference>
<dbReference type="EC" id="3.1.26.5" evidence="6"/>
<dbReference type="PANTHER" id="PTHR33992">
    <property type="entry name" value="RIBONUCLEASE P PROTEIN COMPONENT"/>
    <property type="match status" value="1"/>
</dbReference>
<dbReference type="InterPro" id="IPR000100">
    <property type="entry name" value="RNase_P"/>
</dbReference>
<dbReference type="AlphaFoldDB" id="E6QUR1"/>
<name>E6QUR1_9ZZZZ</name>
<evidence type="ECO:0000256" key="2">
    <source>
        <dbReference type="ARBA" id="ARBA00022722"/>
    </source>
</evidence>
<dbReference type="SUPFAM" id="SSF54211">
    <property type="entry name" value="Ribosomal protein S5 domain 2-like"/>
    <property type="match status" value="1"/>
</dbReference>
<dbReference type="GO" id="GO:0030677">
    <property type="term" value="C:ribonuclease P complex"/>
    <property type="evidence" value="ECO:0007669"/>
    <property type="project" value="TreeGrafter"/>
</dbReference>
<evidence type="ECO:0000256" key="3">
    <source>
        <dbReference type="ARBA" id="ARBA00022759"/>
    </source>
</evidence>
<dbReference type="NCBIfam" id="TIGR00188">
    <property type="entry name" value="rnpA"/>
    <property type="match status" value="1"/>
</dbReference>
<dbReference type="Gene3D" id="3.30.230.10">
    <property type="match status" value="1"/>
</dbReference>
<dbReference type="GO" id="GO:0000049">
    <property type="term" value="F:tRNA binding"/>
    <property type="evidence" value="ECO:0007669"/>
    <property type="project" value="InterPro"/>
</dbReference>
<evidence type="ECO:0000256" key="4">
    <source>
        <dbReference type="ARBA" id="ARBA00022801"/>
    </source>
</evidence>
<dbReference type="Pfam" id="PF00825">
    <property type="entry name" value="Ribonuclease_P"/>
    <property type="match status" value="1"/>
</dbReference>
<dbReference type="EMBL" id="CABR01000115">
    <property type="protein sequence ID" value="CBI10984.1"/>
    <property type="molecule type" value="Genomic_DNA"/>
</dbReference>
<dbReference type="GO" id="GO:0004526">
    <property type="term" value="F:ribonuclease P activity"/>
    <property type="evidence" value="ECO:0007669"/>
    <property type="project" value="UniProtKB-EC"/>
</dbReference>
<accession>E6QUR1</accession>
<keyword evidence="3" id="KW-0255">Endonuclease</keyword>
<keyword evidence="4 6" id="KW-0378">Hydrolase</keyword>
<dbReference type="HAMAP" id="MF_00227">
    <property type="entry name" value="RNase_P"/>
    <property type="match status" value="1"/>
</dbReference>
<dbReference type="GO" id="GO:0042781">
    <property type="term" value="F:3'-tRNA processing endoribonuclease activity"/>
    <property type="evidence" value="ECO:0007669"/>
    <property type="project" value="TreeGrafter"/>
</dbReference>